<evidence type="ECO:0000256" key="1">
    <source>
        <dbReference type="ARBA" id="ARBA00023015"/>
    </source>
</evidence>
<feature type="domain" description="RNA polymerase sigma-70" evidence="6">
    <location>
        <begin position="34"/>
        <end position="47"/>
    </location>
</feature>
<dbReference type="InterPro" id="IPR013324">
    <property type="entry name" value="RNA_pol_sigma_r3/r4-like"/>
</dbReference>
<dbReference type="GO" id="GO:0016987">
    <property type="term" value="F:sigma factor activity"/>
    <property type="evidence" value="ECO:0007669"/>
    <property type="project" value="UniProtKB-KW"/>
</dbReference>
<dbReference type="PANTHER" id="PTHR30385:SF4">
    <property type="entry name" value="RNA POLYMERASE SIGMA-E FACTOR"/>
    <property type="match status" value="1"/>
</dbReference>
<comment type="caution">
    <text evidence="8">The sequence shown here is derived from an EMBL/GenBank/DDBJ whole genome shotgun (WGS) entry which is preliminary data.</text>
</comment>
<dbReference type="PROSITE" id="PS00715">
    <property type="entry name" value="SIGMA70_1"/>
    <property type="match status" value="1"/>
</dbReference>
<dbReference type="GO" id="GO:0003677">
    <property type="term" value="F:DNA binding"/>
    <property type="evidence" value="ECO:0007669"/>
    <property type="project" value="UniProtKB-KW"/>
</dbReference>
<name>A0A3A5HFQ0_9ACTN</name>
<dbReference type="Gene3D" id="1.10.10.10">
    <property type="entry name" value="Winged helix-like DNA-binding domain superfamily/Winged helix DNA-binding domain"/>
    <property type="match status" value="2"/>
</dbReference>
<dbReference type="SUPFAM" id="SSF88659">
    <property type="entry name" value="Sigma3 and sigma4 domains of RNA polymerase sigma factors"/>
    <property type="match status" value="2"/>
</dbReference>
<dbReference type="Gene3D" id="1.20.120.1810">
    <property type="match status" value="1"/>
</dbReference>
<accession>A0A3A5HFQ0</accession>
<dbReference type="InterPro" id="IPR007627">
    <property type="entry name" value="RNA_pol_sigma70_r2"/>
</dbReference>
<evidence type="ECO:0000313" key="9">
    <source>
        <dbReference type="Proteomes" id="UP000276542"/>
    </source>
</evidence>
<dbReference type="PANTHER" id="PTHR30385">
    <property type="entry name" value="SIGMA FACTOR F FLAGELLAR"/>
    <property type="match status" value="1"/>
</dbReference>
<keyword evidence="1 5" id="KW-0805">Transcription regulation</keyword>
<sequence>MADPTSRDELLDQHLPLVQRCAWRFRDRGEPLEDLVQVGTIGLIHAIDRYDAERGVPFVGYAIPTIVGEMRRHLRDRASTVRLPRDVHELRPRALAAAAALAQEFGRTPRVDEVAERLAAPRRRVATALDPQSTVPIDEGVDGEVTDGGFEDVELRTDLHAHLAVMPPTERTVLVLRFLQELTQEQVATELGISQMQVSRVQARALARLRHRLSRT</sequence>
<dbReference type="NCBIfam" id="TIGR02937">
    <property type="entry name" value="sigma70-ECF"/>
    <property type="match status" value="1"/>
</dbReference>
<protein>
    <recommendedName>
        <fullName evidence="5">RNA polymerase sigma factor</fullName>
    </recommendedName>
</protein>
<dbReference type="InterPro" id="IPR013325">
    <property type="entry name" value="RNA_pol_sigma_r2"/>
</dbReference>
<dbReference type="InterPro" id="IPR007630">
    <property type="entry name" value="RNA_pol_sigma70_r4"/>
</dbReference>
<dbReference type="SUPFAM" id="SSF88946">
    <property type="entry name" value="Sigma2 domain of RNA polymerase sigma factors"/>
    <property type="match status" value="1"/>
</dbReference>
<dbReference type="InterPro" id="IPR036388">
    <property type="entry name" value="WH-like_DNA-bd_sf"/>
</dbReference>
<organism evidence="8 9">
    <name type="scientific">Nocardioides cavernaquae</name>
    <dbReference type="NCBI Taxonomy" id="2321396"/>
    <lineage>
        <taxon>Bacteria</taxon>
        <taxon>Bacillati</taxon>
        <taxon>Actinomycetota</taxon>
        <taxon>Actinomycetes</taxon>
        <taxon>Propionibacteriales</taxon>
        <taxon>Nocardioidaceae</taxon>
        <taxon>Nocardioides</taxon>
    </lineage>
</organism>
<dbReference type="CDD" id="cd06171">
    <property type="entry name" value="Sigma70_r4"/>
    <property type="match status" value="1"/>
</dbReference>
<evidence type="ECO:0000256" key="3">
    <source>
        <dbReference type="ARBA" id="ARBA00023125"/>
    </source>
</evidence>
<dbReference type="AlphaFoldDB" id="A0A3A5HFQ0"/>
<evidence type="ECO:0000256" key="4">
    <source>
        <dbReference type="ARBA" id="ARBA00023163"/>
    </source>
</evidence>
<gene>
    <name evidence="8" type="ORF">D4739_11995</name>
</gene>
<proteinExistence type="inferred from homology"/>
<keyword evidence="2 5" id="KW-0731">Sigma factor</keyword>
<dbReference type="RefSeq" id="WP_120060834.1">
    <property type="nucleotide sequence ID" value="NZ_QYRP01000002.1"/>
</dbReference>
<dbReference type="InterPro" id="IPR014284">
    <property type="entry name" value="RNA_pol_sigma-70_dom"/>
</dbReference>
<reference evidence="9" key="1">
    <citation type="submission" date="2018-09" db="EMBL/GenBank/DDBJ databases">
        <authorList>
            <person name="Zhu H."/>
        </authorList>
    </citation>
    <scope>NUCLEOTIDE SEQUENCE [LARGE SCALE GENOMIC DNA]</scope>
    <source>
        <strain evidence="9">K1W22B-1</strain>
    </source>
</reference>
<dbReference type="Pfam" id="PF04542">
    <property type="entry name" value="Sigma70_r2"/>
    <property type="match status" value="1"/>
</dbReference>
<dbReference type="OrthoDB" id="9804285at2"/>
<evidence type="ECO:0000256" key="5">
    <source>
        <dbReference type="RuleBase" id="RU362124"/>
    </source>
</evidence>
<keyword evidence="4 5" id="KW-0804">Transcription</keyword>
<evidence type="ECO:0000259" key="6">
    <source>
        <dbReference type="PROSITE" id="PS00715"/>
    </source>
</evidence>
<comment type="function">
    <text evidence="5">Sigma factors are initiation factors that promote the attachment of RNA polymerase to specific initiation sites and are then released.</text>
</comment>
<dbReference type="InterPro" id="IPR000943">
    <property type="entry name" value="RNA_pol_sigma70"/>
</dbReference>
<dbReference type="Pfam" id="PF04545">
    <property type="entry name" value="Sigma70_r4"/>
    <property type="match status" value="1"/>
</dbReference>
<keyword evidence="3 5" id="KW-0238">DNA-binding</keyword>
<dbReference type="PROSITE" id="PS00716">
    <property type="entry name" value="SIGMA70_2"/>
    <property type="match status" value="1"/>
</dbReference>
<evidence type="ECO:0000256" key="2">
    <source>
        <dbReference type="ARBA" id="ARBA00023082"/>
    </source>
</evidence>
<evidence type="ECO:0000259" key="7">
    <source>
        <dbReference type="PROSITE" id="PS00716"/>
    </source>
</evidence>
<evidence type="ECO:0000313" key="8">
    <source>
        <dbReference type="EMBL" id="RJS46864.1"/>
    </source>
</evidence>
<dbReference type="GO" id="GO:0006352">
    <property type="term" value="P:DNA-templated transcription initiation"/>
    <property type="evidence" value="ECO:0007669"/>
    <property type="project" value="InterPro"/>
</dbReference>
<feature type="domain" description="RNA polymerase sigma-70" evidence="7">
    <location>
        <begin position="183"/>
        <end position="209"/>
    </location>
</feature>
<comment type="similarity">
    <text evidence="5">Belongs to the sigma-70 factor family.</text>
</comment>
<dbReference type="PRINTS" id="PR00046">
    <property type="entry name" value="SIGMA70FCT"/>
</dbReference>
<dbReference type="Proteomes" id="UP000276542">
    <property type="component" value="Unassembled WGS sequence"/>
</dbReference>
<dbReference type="EMBL" id="QYRP01000002">
    <property type="protein sequence ID" value="RJS46864.1"/>
    <property type="molecule type" value="Genomic_DNA"/>
</dbReference>
<keyword evidence="9" id="KW-1185">Reference proteome</keyword>